<dbReference type="Pfam" id="PF01432">
    <property type="entry name" value="Peptidase_M3"/>
    <property type="match status" value="1"/>
</dbReference>
<evidence type="ECO:0000256" key="1">
    <source>
        <dbReference type="ARBA" id="ARBA00006040"/>
    </source>
</evidence>
<evidence type="ECO:0000313" key="9">
    <source>
        <dbReference type="EMBL" id="CUX37761.1"/>
    </source>
</evidence>
<dbReference type="GO" id="GO:0008241">
    <property type="term" value="F:peptidyl-dipeptidase activity"/>
    <property type="evidence" value="ECO:0007669"/>
    <property type="project" value="UniProtKB-EC"/>
</dbReference>
<dbReference type="PANTHER" id="PTHR43660:SF1">
    <property type="entry name" value="DIPEPTIDYL CARBOXYPEPTIDASE"/>
    <property type="match status" value="1"/>
</dbReference>
<evidence type="ECO:0000256" key="5">
    <source>
        <dbReference type="ARBA" id="ARBA00022833"/>
    </source>
</evidence>
<dbReference type="InterPro" id="IPR024077">
    <property type="entry name" value="Neurolysin/TOP_dom2"/>
</dbReference>
<dbReference type="SUPFAM" id="SSF55486">
    <property type="entry name" value="Metalloproteases ('zincins'), catalytic domain"/>
    <property type="match status" value="1"/>
</dbReference>
<dbReference type="EMBL" id="FBWH01000027">
    <property type="protein sequence ID" value="CUX37761.1"/>
    <property type="molecule type" value="Genomic_DNA"/>
</dbReference>
<dbReference type="GO" id="GO:0004180">
    <property type="term" value="F:carboxypeptidase activity"/>
    <property type="evidence" value="ECO:0007669"/>
    <property type="project" value="UniProtKB-KW"/>
</dbReference>
<protein>
    <submittedName>
        <fullName evidence="9">Peptidyl-dipeptidase</fullName>
        <ecNumber evidence="9">3.4.15.5</ecNumber>
    </submittedName>
</protein>
<evidence type="ECO:0000256" key="4">
    <source>
        <dbReference type="ARBA" id="ARBA00022801"/>
    </source>
</evidence>
<keyword evidence="3 7" id="KW-0479">Metal-binding</keyword>
<gene>
    <name evidence="9" type="primary">dcp</name>
    <name evidence="9" type="ORF">AGR13a_Cc330176</name>
</gene>
<keyword evidence="2 7" id="KW-0645">Protease</keyword>
<keyword evidence="5 7" id="KW-0862">Zinc</keyword>
<feature type="domain" description="Peptidase M3A/M3B catalytic" evidence="8">
    <location>
        <begin position="281"/>
        <end position="730"/>
    </location>
</feature>
<dbReference type="InterPro" id="IPR034005">
    <property type="entry name" value="M3A_DCP"/>
</dbReference>
<dbReference type="Gene3D" id="1.10.1370.40">
    <property type="match status" value="1"/>
</dbReference>
<evidence type="ECO:0000256" key="6">
    <source>
        <dbReference type="ARBA" id="ARBA00023049"/>
    </source>
</evidence>
<dbReference type="CDD" id="cd06456">
    <property type="entry name" value="M3A_DCP"/>
    <property type="match status" value="1"/>
</dbReference>
<evidence type="ECO:0000256" key="7">
    <source>
        <dbReference type="RuleBase" id="RU003435"/>
    </source>
</evidence>
<comment type="similarity">
    <text evidence="1 7">Belongs to the peptidase M3 family.</text>
</comment>
<keyword evidence="4 7" id="KW-0378">Hydrolase</keyword>
<comment type="cofactor">
    <cofactor evidence="7">
        <name>Zn(2+)</name>
        <dbReference type="ChEBI" id="CHEBI:29105"/>
    </cofactor>
    <text evidence="7">Binds 1 zinc ion.</text>
</comment>
<proteinExistence type="inferred from homology"/>
<dbReference type="InterPro" id="IPR024079">
    <property type="entry name" value="MetalloPept_cat_dom_sf"/>
</dbReference>
<keyword evidence="6 7" id="KW-0482">Metalloprotease</keyword>
<evidence type="ECO:0000313" key="10">
    <source>
        <dbReference type="Proteomes" id="UP000191812"/>
    </source>
</evidence>
<reference evidence="9 10" key="1">
    <citation type="submission" date="2016-01" db="EMBL/GenBank/DDBJ databases">
        <authorList>
            <person name="Regsiter A."/>
            <person name="william w."/>
        </authorList>
    </citation>
    <scope>NUCLEOTIDE SEQUENCE [LARGE SCALE GENOMIC DNA]</scope>
    <source>
        <strain evidence="9 10">CFBP 6927</strain>
    </source>
</reference>
<evidence type="ECO:0000256" key="3">
    <source>
        <dbReference type="ARBA" id="ARBA00022723"/>
    </source>
</evidence>
<dbReference type="Proteomes" id="UP000191812">
    <property type="component" value="Unassembled WGS sequence"/>
</dbReference>
<evidence type="ECO:0000256" key="2">
    <source>
        <dbReference type="ARBA" id="ARBA00022670"/>
    </source>
</evidence>
<dbReference type="PANTHER" id="PTHR43660">
    <property type="entry name" value="DIPEPTIDYL CARBOXYPEPTIDASE"/>
    <property type="match status" value="1"/>
</dbReference>
<sequence>MNQTTPSPDRSILRDGGTCVFHTKFRHIELAVEACPYGLKPELYKEDEMPAKTVAYPALVTWNGHNGLPKFDAVKDEDFGPAFDAALLSHEQEIDAIAGNVQAPTFENTVTALEIAGDELSRISALFWNRAGAHTNSAIQALEREIAPKMSRHYSKIGMNEALFKRIDTLWDERDALGLTGEEKRVLERHWKGFVRSGAKLPKDRQERLAAINEELAGLGAKFGQNVLADEKSWKLLLSAEEELAGIPGFLRDAMAGAAREHGEDGKFAVTLSRSIIEPFLTFSERRDLREQAFKAWVARGENGGETDNRDTVHRTLELREEKAKLLGYANFAAYKLDDTMAKTPDAVNSLLGQVWEKAVARAGEEEGELAAIITQEGKNHDVMPWDWRHYAEKLRAQKFSFSEAELKPYLQLEKIIEACFDVANRLFGIRAVEIKDVAAYHPDVRVFEIRDAKGDLKAMFLGDYFARPSKRSGAWMSSFQSQHKLPLKNGTVGEIPIIYNVCNFAKPAEGKPALLSLDDARTLFHEFGHALHGMLSDVTYPSVSGTGVSRDFVELPSQLYEHWLTVPEILEKYALHYETGASMPKELLDKVLAAQTFNAGFSTVEFTSSAIVDMAFHTRKSVNDPMAVQGEVLAALNMPKSIVMRHATPHFQHVFSGDGYSAGYYSYMWSEVLDADAFSAFEETGNPFDGEMARKLKDNIYSVGGSIDPEEAYLAFRGKMPSPDAMLLKRGLV</sequence>
<name>A0ABM9VH01_9HYPH</name>
<organism evidence="9 10">
    <name type="scientific">Agrobacterium genomosp. 13 str. CFBP 6927</name>
    <dbReference type="NCBI Taxonomy" id="1183428"/>
    <lineage>
        <taxon>Bacteria</taxon>
        <taxon>Pseudomonadati</taxon>
        <taxon>Pseudomonadota</taxon>
        <taxon>Alphaproteobacteria</taxon>
        <taxon>Hyphomicrobiales</taxon>
        <taxon>Rhizobiaceae</taxon>
        <taxon>Rhizobium/Agrobacterium group</taxon>
        <taxon>Agrobacterium</taxon>
        <taxon>Agrobacterium tumefaciens complex</taxon>
    </lineage>
</organism>
<keyword evidence="9" id="KW-0121">Carboxypeptidase</keyword>
<dbReference type="Gene3D" id="3.40.390.10">
    <property type="entry name" value="Collagenase (Catalytic Domain)"/>
    <property type="match status" value="1"/>
</dbReference>
<dbReference type="InterPro" id="IPR001567">
    <property type="entry name" value="Pept_M3A_M3B_dom"/>
</dbReference>
<evidence type="ECO:0000259" key="8">
    <source>
        <dbReference type="Pfam" id="PF01432"/>
    </source>
</evidence>
<keyword evidence="10" id="KW-1185">Reference proteome</keyword>
<dbReference type="InterPro" id="IPR045090">
    <property type="entry name" value="Pept_M3A_M3B"/>
</dbReference>
<dbReference type="Gene3D" id="1.10.1370.10">
    <property type="entry name" value="Neurolysin, domain 3"/>
    <property type="match status" value="1"/>
</dbReference>
<accession>A0ABM9VH01</accession>
<comment type="caution">
    <text evidence="9">The sequence shown here is derived from an EMBL/GenBank/DDBJ whole genome shotgun (WGS) entry which is preliminary data.</text>
</comment>
<dbReference type="EC" id="3.4.15.5" evidence="9"/>